<reference evidence="2 3" key="1">
    <citation type="submission" date="2017-09" db="EMBL/GenBank/DDBJ databases">
        <title>A multilocus sequence analysis scheme for characterization of bacteria in the genus Thioclava.</title>
        <authorList>
            <person name="Liu Y."/>
            <person name="Shao Z."/>
        </authorList>
    </citation>
    <scope>NUCLEOTIDE SEQUENCE [LARGE SCALE GENOMIC DNA]</scope>
    <source>
        <strain evidence="2 3">CAU 1312</strain>
    </source>
</reference>
<dbReference type="EMBL" id="NTJD01000001">
    <property type="protein sequence ID" value="PCD78170.1"/>
    <property type="molecule type" value="Genomic_DNA"/>
</dbReference>
<name>A0A2A4CUZ7_9RHOB</name>
<evidence type="ECO:0000313" key="3">
    <source>
        <dbReference type="Proteomes" id="UP000243507"/>
    </source>
</evidence>
<dbReference type="OrthoDB" id="8548224at2"/>
<evidence type="ECO:0000313" key="2">
    <source>
        <dbReference type="EMBL" id="PCD78170.1"/>
    </source>
</evidence>
<evidence type="ECO:0008006" key="4">
    <source>
        <dbReference type="Google" id="ProtNLM"/>
    </source>
</evidence>
<proteinExistence type="predicted"/>
<protein>
    <recommendedName>
        <fullName evidence="4">Bacterial mobilisation domain-containing protein</fullName>
    </recommendedName>
</protein>
<comment type="caution">
    <text evidence="2">The sequence shown here is derived from an EMBL/GenBank/DDBJ whole genome shotgun (WGS) entry which is preliminary data.</text>
</comment>
<gene>
    <name evidence="2" type="ORF">CLN94_01075</name>
</gene>
<evidence type="ECO:0000256" key="1">
    <source>
        <dbReference type="SAM" id="MobiDB-lite"/>
    </source>
</evidence>
<sequence length="149" mass="16245">MKIPSHNFNRLAPPSAATEKTKESKPTPFSLRLTFEERAQLEQDAADMSLGSYIRERLFGEDAAPRKTRGKAPMKDYEALGRVLAALGSSRLSSNLNQLAKAVNTGSLPVTPETEAELREACAAVLVMREELLMALGRGIYRDEPGSAP</sequence>
<feature type="region of interest" description="Disordered" evidence="1">
    <location>
        <begin position="1"/>
        <end position="29"/>
    </location>
</feature>
<dbReference type="Proteomes" id="UP000243507">
    <property type="component" value="Unassembled WGS sequence"/>
</dbReference>
<keyword evidence="3" id="KW-1185">Reference proteome</keyword>
<dbReference type="AlphaFoldDB" id="A0A2A4CUZ7"/>
<organism evidence="2 3">
    <name type="scientific">Pseudothioclava arenosa</name>
    <dbReference type="NCBI Taxonomy" id="1795308"/>
    <lineage>
        <taxon>Bacteria</taxon>
        <taxon>Pseudomonadati</taxon>
        <taxon>Pseudomonadota</taxon>
        <taxon>Alphaproteobacteria</taxon>
        <taxon>Rhodobacterales</taxon>
        <taxon>Paracoccaceae</taxon>
        <taxon>Pseudothioclava</taxon>
    </lineage>
</organism>
<accession>A0A2A4CUZ7</accession>